<accession>A0A8T4IIW5</accession>
<dbReference type="AlphaFoldDB" id="A0A8T4IIW5"/>
<dbReference type="Pfam" id="PF02156">
    <property type="entry name" value="Glyco_hydro_26"/>
    <property type="match status" value="1"/>
</dbReference>
<comment type="similarity">
    <text evidence="1 4">Belongs to the glycosyl hydrolase 26 family.</text>
</comment>
<keyword evidence="3 4" id="KW-0326">Glycosidase</keyword>
<feature type="domain" description="GH26" evidence="6">
    <location>
        <begin position="44"/>
        <end position="344"/>
    </location>
</feature>
<feature type="region of interest" description="Disordered" evidence="5">
    <location>
        <begin position="14"/>
        <end position="42"/>
    </location>
</feature>
<proteinExistence type="inferred from homology"/>
<evidence type="ECO:0000256" key="3">
    <source>
        <dbReference type="ARBA" id="ARBA00023295"/>
    </source>
</evidence>
<dbReference type="Proteomes" id="UP000675554">
    <property type="component" value="Unassembled WGS sequence"/>
</dbReference>
<evidence type="ECO:0000256" key="5">
    <source>
        <dbReference type="SAM" id="MobiDB-lite"/>
    </source>
</evidence>
<dbReference type="SUPFAM" id="SSF51445">
    <property type="entry name" value="(Trans)glycosidases"/>
    <property type="match status" value="1"/>
</dbReference>
<organism evidence="7 8">
    <name type="scientific">Streptomyces daliensis</name>
    <dbReference type="NCBI Taxonomy" id="299421"/>
    <lineage>
        <taxon>Bacteria</taxon>
        <taxon>Bacillati</taxon>
        <taxon>Actinomycetota</taxon>
        <taxon>Actinomycetes</taxon>
        <taxon>Kitasatosporales</taxon>
        <taxon>Streptomycetaceae</taxon>
        <taxon>Streptomyces</taxon>
    </lineage>
</organism>
<dbReference type="PROSITE" id="PS51764">
    <property type="entry name" value="GH26"/>
    <property type="match status" value="1"/>
</dbReference>
<protein>
    <submittedName>
        <fullName evidence="7">Glycosyl hydrolase</fullName>
    </submittedName>
</protein>
<keyword evidence="8" id="KW-1185">Reference proteome</keyword>
<dbReference type="Gene3D" id="3.20.20.80">
    <property type="entry name" value="Glycosidases"/>
    <property type="match status" value="1"/>
</dbReference>
<feature type="active site" description="Nucleophile" evidence="4">
    <location>
        <position position="294"/>
    </location>
</feature>
<dbReference type="InterPro" id="IPR000805">
    <property type="entry name" value="Glyco_hydro_26"/>
</dbReference>
<evidence type="ECO:0000259" key="6">
    <source>
        <dbReference type="PROSITE" id="PS51764"/>
    </source>
</evidence>
<evidence type="ECO:0000313" key="7">
    <source>
        <dbReference type="EMBL" id="MBR7671858.1"/>
    </source>
</evidence>
<evidence type="ECO:0000256" key="4">
    <source>
        <dbReference type="PROSITE-ProRule" id="PRU01100"/>
    </source>
</evidence>
<evidence type="ECO:0000313" key="8">
    <source>
        <dbReference type="Proteomes" id="UP000675554"/>
    </source>
</evidence>
<evidence type="ECO:0000256" key="1">
    <source>
        <dbReference type="ARBA" id="ARBA00007754"/>
    </source>
</evidence>
<feature type="active site" description="Proton donor" evidence="4">
    <location>
        <position position="197"/>
    </location>
</feature>
<keyword evidence="2 4" id="KW-0378">Hydrolase</keyword>
<dbReference type="InterPro" id="IPR017853">
    <property type="entry name" value="GH"/>
</dbReference>
<dbReference type="GO" id="GO:0006080">
    <property type="term" value="P:substituted mannan metabolic process"/>
    <property type="evidence" value="ECO:0007669"/>
    <property type="project" value="InterPro"/>
</dbReference>
<evidence type="ECO:0000256" key="2">
    <source>
        <dbReference type="ARBA" id="ARBA00022801"/>
    </source>
</evidence>
<gene>
    <name evidence="7" type="ORF">KDA82_02150</name>
</gene>
<dbReference type="InterPro" id="IPR022790">
    <property type="entry name" value="GH26_dom"/>
</dbReference>
<sequence length="354" mass="38286">MLLAGTGVPAAVAYEEHAPSPASTEPKQSAGTGSARAAAPGAAATPGELVSYLKSITGSRTVTGQHNKEPLSQPTQYTEQAHGITGVYPGLWGGEFGFGASDLDDRQTMVDEAKNQWNSGSLAALTWHVCPPTRGSSCGWEAGTGIMDELSADQWTELTTDGTELNSAWKRRLDEIVPYLQQLEDAGVPALFRPLHEMNGDWFWWGAHGGDHGTRALYQLTHDYLTREKGLDHLVWVWNVDAKGAAGQMPDYYPGDAYVDVVSVDAWNDAGFPSGEQYATLQDLAAGKPLALAEVGRIPSPSDLAAQPEWTYFMVWSEMLTDPVWNTPERIRETYAHERSLNQGELGVGGAAPR</sequence>
<dbReference type="GO" id="GO:0016985">
    <property type="term" value="F:mannan endo-1,4-beta-mannosidase activity"/>
    <property type="evidence" value="ECO:0007669"/>
    <property type="project" value="InterPro"/>
</dbReference>
<dbReference type="PANTHER" id="PTHR40079">
    <property type="entry name" value="MANNAN ENDO-1,4-BETA-MANNOSIDASE E-RELATED"/>
    <property type="match status" value="1"/>
</dbReference>
<dbReference type="PANTHER" id="PTHR40079:SF4">
    <property type="entry name" value="GH26 DOMAIN-CONTAINING PROTEIN-RELATED"/>
    <property type="match status" value="1"/>
</dbReference>
<feature type="compositionally biased region" description="Low complexity" evidence="5">
    <location>
        <begin position="29"/>
        <end position="42"/>
    </location>
</feature>
<dbReference type="EMBL" id="JAGSMN010000043">
    <property type="protein sequence ID" value="MBR7671858.1"/>
    <property type="molecule type" value="Genomic_DNA"/>
</dbReference>
<comment type="caution">
    <text evidence="7">The sequence shown here is derived from an EMBL/GenBank/DDBJ whole genome shotgun (WGS) entry which is preliminary data.</text>
</comment>
<dbReference type="PRINTS" id="PR00739">
    <property type="entry name" value="GLHYDRLASE26"/>
</dbReference>
<reference evidence="7" key="1">
    <citation type="submission" date="2021-04" db="EMBL/GenBank/DDBJ databases">
        <title>Sequencing of actinobacteria type strains.</title>
        <authorList>
            <person name="Nguyen G.-S."/>
            <person name="Wentzel A."/>
        </authorList>
    </citation>
    <scope>NUCLEOTIDE SEQUENCE</scope>
    <source>
        <strain evidence="7">DSM 42095</strain>
    </source>
</reference>
<name>A0A8T4IIW5_9ACTN</name>